<evidence type="ECO:0000256" key="1">
    <source>
        <dbReference type="SAM" id="MobiDB-lite"/>
    </source>
</evidence>
<sequence>MEKVNLGDAFASFDEQWAPRLAGELNGQAVKLANADGEFVWHHHEDADELFLVVSGELRIELREEPDVVLQEGELVVVPAGVEHRPIAPDGAEILLFEPAETRNTGNVDAEQTQTDIERLDETEDS</sequence>
<dbReference type="RefSeq" id="WP_267163918.1">
    <property type="nucleotide sequence ID" value="NZ_CP112972.1"/>
</dbReference>
<feature type="domain" description="Cyclic nucleotide-binding" evidence="2">
    <location>
        <begin position="9"/>
        <end position="81"/>
    </location>
</feature>
<dbReference type="InterPro" id="IPR052044">
    <property type="entry name" value="PKS_Associated_Protein"/>
</dbReference>
<dbReference type="CDD" id="cd02226">
    <property type="entry name" value="cupin_YdbB-like"/>
    <property type="match status" value="1"/>
</dbReference>
<dbReference type="Gene3D" id="2.60.120.10">
    <property type="entry name" value="Jelly Rolls"/>
    <property type="match status" value="1"/>
</dbReference>
<protein>
    <submittedName>
        <fullName evidence="3">Cupin domain-containing protein</fullName>
    </submittedName>
</protein>
<dbReference type="GeneID" id="76630082"/>
<dbReference type="InterPro" id="IPR013096">
    <property type="entry name" value="Cupin_2"/>
</dbReference>
<dbReference type="PROSITE" id="PS50042">
    <property type="entry name" value="CNMP_BINDING_3"/>
    <property type="match status" value="1"/>
</dbReference>
<reference evidence="3 4" key="1">
    <citation type="journal article" date="2019" name="Int. J. Syst. Evol. Microbiol.">
        <title>The Global Catalogue of Microorganisms (GCM) 10K type strain sequencing project: providing services to taxonomists for standard genome sequencing and annotation.</title>
        <authorList>
            <consortium name="The Broad Institute Genomics Platform"/>
            <consortium name="The Broad Institute Genome Sequencing Center for Infectious Disease"/>
            <person name="Wu L."/>
            <person name="Ma J."/>
        </authorList>
    </citation>
    <scope>NUCLEOTIDE SEQUENCE [LARGE SCALE GENOMIC DNA]</scope>
    <source>
        <strain evidence="3 4">JCM 30072</strain>
    </source>
</reference>
<evidence type="ECO:0000259" key="2">
    <source>
        <dbReference type="PROSITE" id="PS50042"/>
    </source>
</evidence>
<keyword evidence="4" id="KW-1185">Reference proteome</keyword>
<accession>A0ABD5W1N6</accession>
<dbReference type="PANTHER" id="PTHR36114">
    <property type="entry name" value="16.7 KDA PROTEIN IN WHIE LOCUS"/>
    <property type="match status" value="1"/>
</dbReference>
<dbReference type="Pfam" id="PF07883">
    <property type="entry name" value="Cupin_2"/>
    <property type="match status" value="1"/>
</dbReference>
<dbReference type="InterPro" id="IPR014710">
    <property type="entry name" value="RmlC-like_jellyroll"/>
</dbReference>
<dbReference type="InterPro" id="IPR000595">
    <property type="entry name" value="cNMP-bd_dom"/>
</dbReference>
<gene>
    <name evidence="3" type="ORF">ACFQQG_07960</name>
</gene>
<name>A0ABD5W1N6_9EURY</name>
<feature type="compositionally biased region" description="Polar residues" evidence="1">
    <location>
        <begin position="102"/>
        <end position="115"/>
    </location>
</feature>
<feature type="region of interest" description="Disordered" evidence="1">
    <location>
        <begin position="102"/>
        <end position="126"/>
    </location>
</feature>
<dbReference type="Proteomes" id="UP001596445">
    <property type="component" value="Unassembled WGS sequence"/>
</dbReference>
<dbReference type="PANTHER" id="PTHR36114:SF1">
    <property type="entry name" value="16.7 KDA PROTEIN IN WHIE LOCUS"/>
    <property type="match status" value="1"/>
</dbReference>
<evidence type="ECO:0000313" key="4">
    <source>
        <dbReference type="Proteomes" id="UP001596445"/>
    </source>
</evidence>
<dbReference type="InterPro" id="IPR011051">
    <property type="entry name" value="RmlC_Cupin_sf"/>
</dbReference>
<evidence type="ECO:0000313" key="3">
    <source>
        <dbReference type="EMBL" id="MFC7058121.1"/>
    </source>
</evidence>
<proteinExistence type="predicted"/>
<dbReference type="EMBL" id="JBHSZI010000001">
    <property type="protein sequence ID" value="MFC7058121.1"/>
    <property type="molecule type" value="Genomic_DNA"/>
</dbReference>
<dbReference type="AlphaFoldDB" id="A0ABD5W1N6"/>
<organism evidence="3 4">
    <name type="scientific">Halovenus salina</name>
    <dbReference type="NCBI Taxonomy" id="1510225"/>
    <lineage>
        <taxon>Archaea</taxon>
        <taxon>Methanobacteriati</taxon>
        <taxon>Methanobacteriota</taxon>
        <taxon>Stenosarchaea group</taxon>
        <taxon>Halobacteria</taxon>
        <taxon>Halobacteriales</taxon>
        <taxon>Haloarculaceae</taxon>
        <taxon>Halovenus</taxon>
    </lineage>
</organism>
<comment type="caution">
    <text evidence="3">The sequence shown here is derived from an EMBL/GenBank/DDBJ whole genome shotgun (WGS) entry which is preliminary data.</text>
</comment>
<dbReference type="SUPFAM" id="SSF51182">
    <property type="entry name" value="RmlC-like cupins"/>
    <property type="match status" value="1"/>
</dbReference>